<evidence type="ECO:0000256" key="4">
    <source>
        <dbReference type="PROSITE-ProRule" id="PRU00284"/>
    </source>
</evidence>
<dbReference type="AlphaFoldDB" id="A0A6N1X345"/>
<dbReference type="SMART" id="SM00283">
    <property type="entry name" value="MA"/>
    <property type="match status" value="1"/>
</dbReference>
<evidence type="ECO:0000313" key="8">
    <source>
        <dbReference type="EMBL" id="QKV53717.1"/>
    </source>
</evidence>
<dbReference type="KEGG" id="aant:HUK68_12900"/>
<dbReference type="PANTHER" id="PTHR43531:SF14">
    <property type="entry name" value="METHYL-ACCEPTING CHEMOTAXIS PROTEIN I-RELATED"/>
    <property type="match status" value="1"/>
</dbReference>
<reference evidence="8 9" key="1">
    <citation type="submission" date="2020-06" db="EMBL/GenBank/DDBJ databases">
        <title>Acidovorax antarctica sp. nov., isolated from Corinth ice sheet soil, Antarctic Fields Peninsula.</title>
        <authorList>
            <person name="Xu Q."/>
            <person name="Peng F."/>
        </authorList>
    </citation>
    <scope>NUCLEOTIDE SEQUENCE [LARGE SCALE GENOMIC DNA]</scope>
    <source>
        <strain evidence="8 9">16-35-5</strain>
    </source>
</reference>
<dbReference type="GO" id="GO:0006935">
    <property type="term" value="P:chemotaxis"/>
    <property type="evidence" value="ECO:0007669"/>
    <property type="project" value="TreeGrafter"/>
</dbReference>
<evidence type="ECO:0000256" key="5">
    <source>
        <dbReference type="SAM" id="Phobius"/>
    </source>
</evidence>
<dbReference type="PANTHER" id="PTHR43531">
    <property type="entry name" value="PROTEIN ICFG"/>
    <property type="match status" value="1"/>
</dbReference>
<dbReference type="InterPro" id="IPR003660">
    <property type="entry name" value="HAMP_dom"/>
</dbReference>
<evidence type="ECO:0000256" key="3">
    <source>
        <dbReference type="ARBA" id="ARBA00029447"/>
    </source>
</evidence>
<dbReference type="PROSITE" id="PS50111">
    <property type="entry name" value="CHEMOTAXIS_TRANSDUC_2"/>
    <property type="match status" value="1"/>
</dbReference>
<dbReference type="CDD" id="cd19411">
    <property type="entry name" value="MCP2201-like_sensor"/>
    <property type="match status" value="1"/>
</dbReference>
<keyword evidence="4" id="KW-0807">Transducer</keyword>
<comment type="subcellular location">
    <subcellularLocation>
        <location evidence="1">Membrane</location>
    </subcellularLocation>
</comment>
<dbReference type="InterPro" id="IPR047347">
    <property type="entry name" value="YvaQ-like_sensor"/>
</dbReference>
<feature type="domain" description="HAMP" evidence="7">
    <location>
        <begin position="210"/>
        <end position="265"/>
    </location>
</feature>
<proteinExistence type="inferred from homology"/>
<protein>
    <submittedName>
        <fullName evidence="8">MCP four helix bundle domain-containing protein</fullName>
    </submittedName>
</protein>
<dbReference type="SUPFAM" id="SSF58104">
    <property type="entry name" value="Methyl-accepting chemotaxis protein (MCP) signaling domain"/>
    <property type="match status" value="1"/>
</dbReference>
<dbReference type="InterPro" id="IPR051310">
    <property type="entry name" value="MCP_chemotaxis"/>
</dbReference>
<organism evidence="8 9">
    <name type="scientific">Comamonas antarctica</name>
    <dbReference type="NCBI Taxonomy" id="2743470"/>
    <lineage>
        <taxon>Bacteria</taxon>
        <taxon>Pseudomonadati</taxon>
        <taxon>Pseudomonadota</taxon>
        <taxon>Betaproteobacteria</taxon>
        <taxon>Burkholderiales</taxon>
        <taxon>Comamonadaceae</taxon>
        <taxon>Comamonas</taxon>
    </lineage>
</organism>
<dbReference type="GO" id="GO:0005886">
    <property type="term" value="C:plasma membrane"/>
    <property type="evidence" value="ECO:0007669"/>
    <property type="project" value="TreeGrafter"/>
</dbReference>
<dbReference type="PROSITE" id="PS50885">
    <property type="entry name" value="HAMP"/>
    <property type="match status" value="1"/>
</dbReference>
<evidence type="ECO:0000313" key="9">
    <source>
        <dbReference type="Proteomes" id="UP000509579"/>
    </source>
</evidence>
<feature type="domain" description="Methyl-accepting transducer" evidence="6">
    <location>
        <begin position="270"/>
        <end position="499"/>
    </location>
</feature>
<dbReference type="Gene3D" id="1.10.287.950">
    <property type="entry name" value="Methyl-accepting chemotaxis protein"/>
    <property type="match status" value="1"/>
</dbReference>
<dbReference type="Pfam" id="PF12729">
    <property type="entry name" value="4HB_MCP_1"/>
    <property type="match status" value="1"/>
</dbReference>
<keyword evidence="5" id="KW-0472">Membrane</keyword>
<name>A0A6N1X345_9BURK</name>
<dbReference type="CDD" id="cd11386">
    <property type="entry name" value="MCP_signal"/>
    <property type="match status" value="1"/>
</dbReference>
<dbReference type="InterPro" id="IPR024478">
    <property type="entry name" value="HlyB_4HB_MCP"/>
</dbReference>
<evidence type="ECO:0000256" key="2">
    <source>
        <dbReference type="ARBA" id="ARBA00022481"/>
    </source>
</evidence>
<comment type="similarity">
    <text evidence="3">Belongs to the methyl-accepting chemotaxis (MCP) protein family.</text>
</comment>
<dbReference type="EMBL" id="CP054840">
    <property type="protein sequence ID" value="QKV53717.1"/>
    <property type="molecule type" value="Genomic_DNA"/>
</dbReference>
<dbReference type="GO" id="GO:0007165">
    <property type="term" value="P:signal transduction"/>
    <property type="evidence" value="ECO:0007669"/>
    <property type="project" value="UniProtKB-KW"/>
</dbReference>
<evidence type="ECO:0000259" key="6">
    <source>
        <dbReference type="PROSITE" id="PS50111"/>
    </source>
</evidence>
<keyword evidence="5" id="KW-0812">Transmembrane</keyword>
<dbReference type="GO" id="GO:0004888">
    <property type="term" value="F:transmembrane signaling receptor activity"/>
    <property type="evidence" value="ECO:0007669"/>
    <property type="project" value="TreeGrafter"/>
</dbReference>
<dbReference type="Pfam" id="PF00015">
    <property type="entry name" value="MCPsignal"/>
    <property type="match status" value="1"/>
</dbReference>
<keyword evidence="5" id="KW-1133">Transmembrane helix</keyword>
<evidence type="ECO:0000259" key="7">
    <source>
        <dbReference type="PROSITE" id="PS50885"/>
    </source>
</evidence>
<dbReference type="InterPro" id="IPR004089">
    <property type="entry name" value="MCPsignal_dom"/>
</dbReference>
<dbReference type="Proteomes" id="UP000509579">
    <property type="component" value="Chromosome"/>
</dbReference>
<keyword evidence="9" id="KW-1185">Reference proteome</keyword>
<feature type="transmembrane region" description="Helical" evidence="5">
    <location>
        <begin position="187"/>
        <end position="213"/>
    </location>
</feature>
<dbReference type="RefSeq" id="WP_175504523.1">
    <property type="nucleotide sequence ID" value="NZ_CP054840.1"/>
</dbReference>
<accession>A0A6N1X345</accession>
<keyword evidence="2" id="KW-0488">Methylation</keyword>
<gene>
    <name evidence="8" type="ORF">HUK68_12900</name>
</gene>
<sequence length="514" mass="54434">MRFSSLKIGQRIALGFAAVLLLTIFGLAASLVQLSSVAHQTRSMMDSPLAKERLIADWYALVLAGSQRTTAIVRSPDAELGRFFAETARKSSEDAGKLLARFKPLINSDAERTLFDQASQARDKYNAARAAVTKAKDQGEETEAIFTSTYAPATQAYVQSIRALLDLQRQEIDSTATNIDSSYQTSFTALTGLSALIVVLGVVVALVLSLGIVRPLRAAVRIADEVAAGSLQLAFDRELLQGRDEAAQLMQSLSKMEANLRALVSEARQGSDSVATAAAEISSGNLDLSGRTEEQASALEQTAASMEELTSTVRNNAASAQQADQLAQATSALAVQGGASVNEVVRTMAEILQTSKRIEDIIGVIDKIAFQTNILALNAAVEAARAGEQGRGFAVVAGDVRSLAQNCANAAKEIKGLIDASAQRIATGSRLVEQAGGTIDQVVQGVRKVTDLVGEISHASHEQMAGLEQVNQAVAQMDQMTQQNAALVEQSSAATQSLEVQAAQLKRSLSAFRL</sequence>
<dbReference type="FunFam" id="1.10.287.950:FF:000001">
    <property type="entry name" value="Methyl-accepting chemotaxis sensory transducer"/>
    <property type="match status" value="1"/>
</dbReference>
<evidence type="ECO:0000256" key="1">
    <source>
        <dbReference type="ARBA" id="ARBA00004370"/>
    </source>
</evidence>